<protein>
    <submittedName>
        <fullName evidence="2">Uncharacterized protein</fullName>
    </submittedName>
</protein>
<evidence type="ECO:0000256" key="1">
    <source>
        <dbReference type="SAM" id="MobiDB-lite"/>
    </source>
</evidence>
<accession>A0ABQ9TZH4</accession>
<name>A0ABQ9TZH4_SAGOE</name>
<dbReference type="EMBL" id="JASSZA010000017">
    <property type="protein sequence ID" value="KAK2090211.1"/>
    <property type="molecule type" value="Genomic_DNA"/>
</dbReference>
<feature type="region of interest" description="Disordered" evidence="1">
    <location>
        <begin position="1"/>
        <end position="31"/>
    </location>
</feature>
<proteinExistence type="predicted"/>
<keyword evidence="3" id="KW-1185">Reference proteome</keyword>
<sequence length="81" mass="8704">MPSIQKADGKNLRSSGRLSASEEISNEKTRRETWSKAIASTFVPEKCSENGGCAGGKLLRLAGGGLLMFFTSAEDSRKPVR</sequence>
<organism evidence="2 3">
    <name type="scientific">Saguinus oedipus</name>
    <name type="common">Cotton-top tamarin</name>
    <name type="synonym">Oedipomidas oedipus</name>
    <dbReference type="NCBI Taxonomy" id="9490"/>
    <lineage>
        <taxon>Eukaryota</taxon>
        <taxon>Metazoa</taxon>
        <taxon>Chordata</taxon>
        <taxon>Craniata</taxon>
        <taxon>Vertebrata</taxon>
        <taxon>Euteleostomi</taxon>
        <taxon>Mammalia</taxon>
        <taxon>Eutheria</taxon>
        <taxon>Euarchontoglires</taxon>
        <taxon>Primates</taxon>
        <taxon>Haplorrhini</taxon>
        <taxon>Platyrrhini</taxon>
        <taxon>Cebidae</taxon>
        <taxon>Callitrichinae</taxon>
        <taxon>Saguinus</taxon>
    </lineage>
</organism>
<reference evidence="2 3" key="1">
    <citation type="submission" date="2023-05" db="EMBL/GenBank/DDBJ databases">
        <title>B98-5 Cell Line De Novo Hybrid Assembly: An Optical Mapping Approach.</title>
        <authorList>
            <person name="Kananen K."/>
            <person name="Auerbach J.A."/>
            <person name="Kautto E."/>
            <person name="Blachly J.S."/>
        </authorList>
    </citation>
    <scope>NUCLEOTIDE SEQUENCE [LARGE SCALE GENOMIC DNA]</scope>
    <source>
        <strain evidence="2">B95-8</strain>
        <tissue evidence="2">Cell line</tissue>
    </source>
</reference>
<dbReference type="Proteomes" id="UP001266305">
    <property type="component" value="Unassembled WGS sequence"/>
</dbReference>
<comment type="caution">
    <text evidence="2">The sequence shown here is derived from an EMBL/GenBank/DDBJ whole genome shotgun (WGS) entry which is preliminary data.</text>
</comment>
<evidence type="ECO:0000313" key="2">
    <source>
        <dbReference type="EMBL" id="KAK2090211.1"/>
    </source>
</evidence>
<gene>
    <name evidence="2" type="ORF">P7K49_031467</name>
</gene>
<evidence type="ECO:0000313" key="3">
    <source>
        <dbReference type="Proteomes" id="UP001266305"/>
    </source>
</evidence>